<dbReference type="CDD" id="cd19953">
    <property type="entry name" value="PDS5"/>
    <property type="match status" value="1"/>
</dbReference>
<keyword evidence="8" id="KW-1185">Reference proteome</keyword>
<dbReference type="GO" id="GO:0007064">
    <property type="term" value="P:mitotic sister chromatid cohesion"/>
    <property type="evidence" value="ECO:0007669"/>
    <property type="project" value="InterPro"/>
</dbReference>
<dbReference type="GO" id="GO:0005634">
    <property type="term" value="C:nucleus"/>
    <property type="evidence" value="ECO:0007669"/>
    <property type="project" value="UniProtKB-SubCell"/>
</dbReference>
<feature type="compositionally biased region" description="Basic and acidic residues" evidence="6">
    <location>
        <begin position="1278"/>
        <end position="1289"/>
    </location>
</feature>
<proteinExistence type="predicted"/>
<comment type="subcellular location">
    <subcellularLocation>
        <location evidence="1">Nucleus</location>
    </subcellularLocation>
</comment>
<keyword evidence="4" id="KW-0539">Nucleus</keyword>
<reference evidence="8" key="1">
    <citation type="submission" date="2019-03" db="EMBL/GenBank/DDBJ databases">
        <title>Snf2 controls pulcherriminic acid biosynthesis and connects pigmentation and antifungal activity of the yeast Metschnikowia pulcherrima.</title>
        <authorList>
            <person name="Gore-Lloyd D."/>
            <person name="Sumann I."/>
            <person name="Brachmann A.O."/>
            <person name="Schneeberger K."/>
            <person name="Ortiz-Merino R.A."/>
            <person name="Moreno-Beltran M."/>
            <person name="Schlaefli M."/>
            <person name="Kirner P."/>
            <person name="Santos Kron A."/>
            <person name="Wolfe K.H."/>
            <person name="Piel J."/>
            <person name="Ahrens C.H."/>
            <person name="Henk D."/>
            <person name="Freimoser F.M."/>
        </authorList>
    </citation>
    <scope>NUCLEOTIDE SEQUENCE [LARGE SCALE GENOMIC DNA]</scope>
    <source>
        <strain evidence="8">APC 1.2</strain>
    </source>
</reference>
<keyword evidence="2" id="KW-0132">Cell division</keyword>
<name>A0A4P6XQQ5_9ASCO</name>
<protein>
    <submittedName>
        <fullName evidence="7">Sister chromatid cohesion protein PDS5</fullName>
    </submittedName>
</protein>
<gene>
    <name evidence="7" type="primary">MPUL0D01050</name>
    <name evidence="7" type="ORF">METSCH_D01050</name>
</gene>
<dbReference type="Pfam" id="PF20168">
    <property type="entry name" value="PDS5"/>
    <property type="match status" value="1"/>
</dbReference>
<evidence type="ECO:0000256" key="2">
    <source>
        <dbReference type="ARBA" id="ARBA00022618"/>
    </source>
</evidence>
<evidence type="ECO:0000256" key="6">
    <source>
        <dbReference type="SAM" id="MobiDB-lite"/>
    </source>
</evidence>
<evidence type="ECO:0000256" key="3">
    <source>
        <dbReference type="ARBA" id="ARBA00022776"/>
    </source>
</evidence>
<dbReference type="STRING" id="2163413.A0A4P6XQQ5"/>
<dbReference type="InterPro" id="IPR016024">
    <property type="entry name" value="ARM-type_fold"/>
</dbReference>
<evidence type="ECO:0000256" key="1">
    <source>
        <dbReference type="ARBA" id="ARBA00004123"/>
    </source>
</evidence>
<dbReference type="Proteomes" id="UP000292447">
    <property type="component" value="Chromosome IV"/>
</dbReference>
<feature type="region of interest" description="Disordered" evidence="6">
    <location>
        <begin position="1202"/>
        <end position="1289"/>
    </location>
</feature>
<dbReference type="GO" id="GO:0006281">
    <property type="term" value="P:DNA repair"/>
    <property type="evidence" value="ECO:0007669"/>
    <property type="project" value="TreeGrafter"/>
</dbReference>
<dbReference type="SUPFAM" id="SSF48371">
    <property type="entry name" value="ARM repeat"/>
    <property type="match status" value="1"/>
</dbReference>
<accession>A0A4P6XQQ5</accession>
<dbReference type="PANTHER" id="PTHR12663:SF0">
    <property type="entry name" value="PRECOCIOUS DISSOCIATION OF SISTERS 5, ISOFORM A"/>
    <property type="match status" value="1"/>
</dbReference>
<dbReference type="InterPro" id="IPR039776">
    <property type="entry name" value="Pds5"/>
</dbReference>
<evidence type="ECO:0000313" key="7">
    <source>
        <dbReference type="EMBL" id="QBM89045.1"/>
    </source>
</evidence>
<keyword evidence="5" id="KW-0131">Cell cycle</keyword>
<keyword evidence="3" id="KW-0498">Mitosis</keyword>
<sequence length="1289" mass="145131">MVRRVKSKSALDADIVPTLGAPISTKELIARLLKIADELSAVDQEQAVLENYRNVAKNLANPKLINHKNVGVQAFAACAISDIIRLYAPDAPFTPEELANIFKAFFAQFSCLWDEENPYFLQQSYILKRLVEVRSVVLISDLPESQKLVSMLFETMYTLTTKGFPPKLEHLASELLAETVSEIDYIPQDVVSLIIKRLTIPTESLLMGGSSNISNPAFVFSMAICDANADKMARLVAQLFSEMLDESAKLTNEIDRRAPFKALEKIHESSIQIWAHVPDLLASVMGLISDELNSDDEKVRELATRTIGKMLSSSSKSKSDNSAVTFVSYHRGTWMNWLSKSCDNSSAVRSLWTEQLPEILSLETTTEINMELCKGLSKCLMDSSEKVRFSACAALEILPRFLTLKKVCNASILTILFSLIRERHTETRNTAISVLADLYNKCMSSKIKGEIVDLGAKDSQEYDIVIRMILEKIPNNLLQLNYINDKSITTAVDIVLFEKMLPFDDSAETRVSRLCHFYLVLEDRSKLAFVAIVKRQKKNVEVLLKLLDLAEEFASGSTLEHNEENAILQSECENRLFAQVQKIVNWLGSQFPDGLNSHDCINAFIRIKNLRFITLLKNCVNSQLDYKTVKHSARELLSKLSDPKSIRVASEKARVTTADMVSNFKILLYRSSTILHNKSNIGELIRLSQVDDSDINSAANELINIITTYSPGVFKTHISVLCTRLESEGKNAQVSLLKSLYHVLKKFPECFPVDDGFVSLMELLALQGSFLQAKYSVKIMGCSASKEQLMAKVLSEILPLNSDDSHFATHLSVIAETYLIHPLSLTAHSFGINNVIIEEVLTKNRLPSSEFESEKDLKWVEDAQLENHQVLLEKILSIRIIANKLRFVASSQTLDSATLVAAEKPIGLLGNIISNNGEIVKTSRDNESTATPHCYRLKLKLISGLMLLKLAKLPQFYPLISAPVIRKMSRLVIDEVFQVRTIFVKSLQAKLQDSKISEKLLHLVFFMGHEPDSKLKKDVETWVLSQHHRSELKGDTLFERASVRLIHALAHDERFGNLIADHPIKGLKQELEAYTYALKYVSMFIDTVAKESNISLLYYLASRVKQHRDKSVDSSLYNLEEPTAEVLNLFRIAELFQLMLKETADSRSWNLQTWPGKINLPTDLFSPMDDYQQAHDFVSRVYIPDTIQIELRQNLLRKIVSGVKRKTGGPRQVSETKRTRPSKSTTKTRKKGVNAPPRKSVKRKDVDGVAPSAPVARKSRRVISKVFYGESGDESNDSDLRDQTENDLS</sequence>
<evidence type="ECO:0000256" key="4">
    <source>
        <dbReference type="ARBA" id="ARBA00023242"/>
    </source>
</evidence>
<dbReference type="GO" id="GO:0051301">
    <property type="term" value="P:cell division"/>
    <property type="evidence" value="ECO:0007669"/>
    <property type="project" value="UniProtKB-KW"/>
</dbReference>
<organism evidence="7 8">
    <name type="scientific">Metschnikowia aff. pulcherrima</name>
    <dbReference type="NCBI Taxonomy" id="2163413"/>
    <lineage>
        <taxon>Eukaryota</taxon>
        <taxon>Fungi</taxon>
        <taxon>Dikarya</taxon>
        <taxon>Ascomycota</taxon>
        <taxon>Saccharomycotina</taxon>
        <taxon>Pichiomycetes</taxon>
        <taxon>Metschnikowiaceae</taxon>
        <taxon>Metschnikowia</taxon>
    </lineage>
</organism>
<dbReference type="InterPro" id="IPR011989">
    <property type="entry name" value="ARM-like"/>
</dbReference>
<dbReference type="GO" id="GO:0000785">
    <property type="term" value="C:chromatin"/>
    <property type="evidence" value="ECO:0007669"/>
    <property type="project" value="TreeGrafter"/>
</dbReference>
<evidence type="ECO:0000256" key="5">
    <source>
        <dbReference type="ARBA" id="ARBA00023306"/>
    </source>
</evidence>
<dbReference type="EMBL" id="CP034459">
    <property type="protein sequence ID" value="QBM89045.1"/>
    <property type="molecule type" value="Genomic_DNA"/>
</dbReference>
<dbReference type="PANTHER" id="PTHR12663">
    <property type="entry name" value="ANDROGEN INDUCED INHIBITOR OF PROLIFERATION AS3 / PDS5-RELATED"/>
    <property type="match status" value="1"/>
</dbReference>
<dbReference type="Gene3D" id="1.25.10.10">
    <property type="entry name" value="Leucine-rich Repeat Variant"/>
    <property type="match status" value="1"/>
</dbReference>
<evidence type="ECO:0000313" key="8">
    <source>
        <dbReference type="Proteomes" id="UP000292447"/>
    </source>
</evidence>